<dbReference type="NCBIfam" id="TIGR00099">
    <property type="entry name" value="Cof-subfamily"/>
    <property type="match status" value="1"/>
</dbReference>
<proteinExistence type="predicted"/>
<dbReference type="KEGG" id="srq:SR187_4035"/>
<dbReference type="InterPro" id="IPR023214">
    <property type="entry name" value="HAD_sf"/>
</dbReference>
<dbReference type="GO" id="GO:0000287">
    <property type="term" value="F:magnesium ion binding"/>
    <property type="evidence" value="ECO:0007669"/>
    <property type="project" value="TreeGrafter"/>
</dbReference>
<evidence type="ECO:0000313" key="2">
    <source>
        <dbReference type="Proteomes" id="UP000269331"/>
    </source>
</evidence>
<dbReference type="RefSeq" id="WP_024531680.1">
    <property type="nucleotide sequence ID" value="NZ_AP018400.1"/>
</dbReference>
<dbReference type="SFLD" id="SFLDG01140">
    <property type="entry name" value="C2.B:_Phosphomannomutase_and_P"/>
    <property type="match status" value="1"/>
</dbReference>
<name>A0A2Z5TPT9_9STRE</name>
<dbReference type="GO" id="GO:0005829">
    <property type="term" value="C:cytosol"/>
    <property type="evidence" value="ECO:0007669"/>
    <property type="project" value="TreeGrafter"/>
</dbReference>
<dbReference type="InterPro" id="IPR000150">
    <property type="entry name" value="Cof"/>
</dbReference>
<sequence length="273" mass="30158">MIKLIALDMDGTLLNEKKELMQPQIEAIHKAVELGVTVVLCTGRPLIGVKPFIKQLGFDTKNEFIIVNNGCSTHSTRDWSLIDWDELTPDDLDHLSSFTNSDDVQLSLFDEAEYFVLAEKANKIVRMDAQIVGMSPFAIDLTEAKSGKYRFFQAMFVGEKEAIDQFEAAYNPLLSQKYSTVRSQDYLLEILPNGASKASGLQKLANRLGILPEEIMAVGDANNDLEMIEFAGLGIAMGNANDEVKAIAQDITDTNDNNGVAKAIKKHILSLRS</sequence>
<dbReference type="EMBL" id="AP018400">
    <property type="protein sequence ID" value="BBA92415.1"/>
    <property type="molecule type" value="Genomic_DNA"/>
</dbReference>
<dbReference type="GeneID" id="52229367"/>
<keyword evidence="1" id="KW-0378">Hydrolase</keyword>
<dbReference type="PROSITE" id="PS01228">
    <property type="entry name" value="COF_1"/>
    <property type="match status" value="1"/>
</dbReference>
<dbReference type="InterPro" id="IPR036412">
    <property type="entry name" value="HAD-like_sf"/>
</dbReference>
<organism evidence="1 2">
    <name type="scientific">Streptococcus ruminantium</name>
    <dbReference type="NCBI Taxonomy" id="1917441"/>
    <lineage>
        <taxon>Bacteria</taxon>
        <taxon>Bacillati</taxon>
        <taxon>Bacillota</taxon>
        <taxon>Bacilli</taxon>
        <taxon>Lactobacillales</taxon>
        <taxon>Streptococcaceae</taxon>
        <taxon>Streptococcus</taxon>
    </lineage>
</organism>
<dbReference type="NCBIfam" id="TIGR01484">
    <property type="entry name" value="HAD-SF-IIB"/>
    <property type="match status" value="1"/>
</dbReference>
<dbReference type="Proteomes" id="UP000269331">
    <property type="component" value="Chromosome"/>
</dbReference>
<protein>
    <submittedName>
        <fullName evidence="1">Cof-type HAD-IIB family hydrolase</fullName>
    </submittedName>
</protein>
<dbReference type="OrthoDB" id="9790031at2"/>
<dbReference type="PANTHER" id="PTHR10000:SF8">
    <property type="entry name" value="HAD SUPERFAMILY HYDROLASE-LIKE, TYPE 3"/>
    <property type="match status" value="1"/>
</dbReference>
<dbReference type="CDD" id="cd07516">
    <property type="entry name" value="HAD_Pase"/>
    <property type="match status" value="1"/>
</dbReference>
<accession>A0A2Z5TPT9</accession>
<reference evidence="1 2" key="1">
    <citation type="journal article" date="2018" name="Genome Biol. Evol.">
        <title>Complete Genome Sequence of Streptococcus ruminantium sp. nov. GUT-187T (=DSM 104980T =JCM 31869T), the Type Strain of S. ruminantium, and Comparison with Genome Sequences of Streptococcus suis Strains.</title>
        <authorList>
            <person name="Tohya M."/>
            <person name="Sekizaki T."/>
            <person name="Miyoshi-Akiyama T."/>
        </authorList>
    </citation>
    <scope>NUCLEOTIDE SEQUENCE [LARGE SCALE GENOMIC DNA]</scope>
    <source>
        <strain evidence="1 2">GUT187T</strain>
    </source>
</reference>
<dbReference type="GO" id="GO:0016791">
    <property type="term" value="F:phosphatase activity"/>
    <property type="evidence" value="ECO:0007669"/>
    <property type="project" value="TreeGrafter"/>
</dbReference>
<dbReference type="Pfam" id="PF08282">
    <property type="entry name" value="Hydrolase_3"/>
    <property type="match status" value="1"/>
</dbReference>
<dbReference type="PANTHER" id="PTHR10000">
    <property type="entry name" value="PHOSPHOSERINE PHOSPHATASE"/>
    <property type="match status" value="1"/>
</dbReference>
<dbReference type="SFLD" id="SFLDG01144">
    <property type="entry name" value="C2.B.4:_PGP_Like"/>
    <property type="match status" value="1"/>
</dbReference>
<dbReference type="Gene3D" id="3.40.50.1000">
    <property type="entry name" value="HAD superfamily/HAD-like"/>
    <property type="match status" value="1"/>
</dbReference>
<dbReference type="AlphaFoldDB" id="A0A2Z5TPT9"/>
<evidence type="ECO:0000313" key="1">
    <source>
        <dbReference type="EMBL" id="BBA92415.1"/>
    </source>
</evidence>
<dbReference type="SFLD" id="SFLDS00003">
    <property type="entry name" value="Haloacid_Dehalogenase"/>
    <property type="match status" value="1"/>
</dbReference>
<dbReference type="SUPFAM" id="SSF56784">
    <property type="entry name" value="HAD-like"/>
    <property type="match status" value="1"/>
</dbReference>
<dbReference type="Gene3D" id="3.30.1240.10">
    <property type="match status" value="1"/>
</dbReference>
<dbReference type="PROSITE" id="PS01229">
    <property type="entry name" value="COF_2"/>
    <property type="match status" value="1"/>
</dbReference>
<dbReference type="InterPro" id="IPR006379">
    <property type="entry name" value="HAD-SF_hydro_IIB"/>
</dbReference>
<gene>
    <name evidence="1" type="ORF">SR187_4035</name>
</gene>